<dbReference type="PANTHER" id="PTHR11474:SF76">
    <property type="entry name" value="SHKT DOMAIN-CONTAINING PROTEIN"/>
    <property type="match status" value="1"/>
</dbReference>
<evidence type="ECO:0000256" key="11">
    <source>
        <dbReference type="SAM" id="SignalP"/>
    </source>
</evidence>
<comment type="similarity">
    <text evidence="2">Belongs to the tyrosinase family.</text>
</comment>
<reference evidence="13 14" key="1">
    <citation type="submission" date="2016-07" db="EMBL/GenBank/DDBJ databases">
        <title>Pervasive Adenine N6-methylation of Active Genes in Fungi.</title>
        <authorList>
            <consortium name="DOE Joint Genome Institute"/>
            <person name="Mondo S.J."/>
            <person name="Dannebaum R.O."/>
            <person name="Kuo R.C."/>
            <person name="Labutti K."/>
            <person name="Haridas S."/>
            <person name="Kuo A."/>
            <person name="Salamov A."/>
            <person name="Ahrendt S.R."/>
            <person name="Lipzen A."/>
            <person name="Sullivan W."/>
            <person name="Andreopoulos W.B."/>
            <person name="Clum A."/>
            <person name="Lindquist E."/>
            <person name="Daum C."/>
            <person name="Ramamoorthy G.K."/>
            <person name="Gryganskyi A."/>
            <person name="Culley D."/>
            <person name="Magnuson J.K."/>
            <person name="James T.Y."/>
            <person name="O'Malley M.A."/>
            <person name="Stajich J.E."/>
            <person name="Spatafora J.W."/>
            <person name="Visel A."/>
            <person name="Grigoriev I.V."/>
        </authorList>
    </citation>
    <scope>NUCLEOTIDE SEQUENCE [LARGE SCALE GENOMIC DNA]</scope>
    <source>
        <strain evidence="13 14">CBS 115471</strain>
    </source>
</reference>
<dbReference type="EMBL" id="MCFA01000294">
    <property type="protein sequence ID" value="ORX94962.1"/>
    <property type="molecule type" value="Genomic_DNA"/>
</dbReference>
<name>A0A1Y1YAL0_9PLEO</name>
<evidence type="ECO:0000256" key="2">
    <source>
        <dbReference type="ARBA" id="ARBA00009928"/>
    </source>
</evidence>
<gene>
    <name evidence="13" type="ORF">BCR34DRAFT_525763</name>
</gene>
<evidence type="ECO:0000256" key="1">
    <source>
        <dbReference type="ARBA" id="ARBA00001973"/>
    </source>
</evidence>
<dbReference type="GO" id="GO:0042438">
    <property type="term" value="P:melanin biosynthetic process"/>
    <property type="evidence" value="ECO:0007669"/>
    <property type="project" value="UniProtKB-KW"/>
</dbReference>
<evidence type="ECO:0000256" key="7">
    <source>
        <dbReference type="ARBA" id="ARBA00023033"/>
    </source>
</evidence>
<comment type="catalytic activity">
    <reaction evidence="9">
        <text>2 L-dopa + O2 = 2 L-dopaquinone + 2 H2O</text>
        <dbReference type="Rhea" id="RHEA:34287"/>
        <dbReference type="ChEBI" id="CHEBI:15377"/>
        <dbReference type="ChEBI" id="CHEBI:15379"/>
        <dbReference type="ChEBI" id="CHEBI:57504"/>
        <dbReference type="ChEBI" id="CHEBI:57924"/>
        <dbReference type="EC" id="1.14.18.1"/>
    </reaction>
</comment>
<dbReference type="PRINTS" id="PR00092">
    <property type="entry name" value="TYROSINASE"/>
</dbReference>
<proteinExistence type="inferred from homology"/>
<dbReference type="Gene3D" id="1.10.1280.10">
    <property type="entry name" value="Di-copper center containing domain from catechol oxidase"/>
    <property type="match status" value="1"/>
</dbReference>
<keyword evidence="5" id="KW-0560">Oxidoreductase</keyword>
<evidence type="ECO:0000256" key="10">
    <source>
        <dbReference type="ARBA" id="ARBA00048881"/>
    </source>
</evidence>
<dbReference type="InterPro" id="IPR008922">
    <property type="entry name" value="Di-copper_centre_dom_sf"/>
</dbReference>
<dbReference type="EC" id="1.14.18.1" evidence="3"/>
<accession>A0A1Y1YAL0</accession>
<evidence type="ECO:0000256" key="5">
    <source>
        <dbReference type="ARBA" id="ARBA00023002"/>
    </source>
</evidence>
<evidence type="ECO:0000259" key="12">
    <source>
        <dbReference type="PROSITE" id="PS00498"/>
    </source>
</evidence>
<feature type="signal peptide" evidence="11">
    <location>
        <begin position="1"/>
        <end position="18"/>
    </location>
</feature>
<dbReference type="SUPFAM" id="SSF48056">
    <property type="entry name" value="Di-copper centre-containing domain"/>
    <property type="match status" value="1"/>
</dbReference>
<keyword evidence="14" id="KW-1185">Reference proteome</keyword>
<keyword evidence="7" id="KW-0503">Monooxygenase</keyword>
<dbReference type="STRING" id="1231657.A0A1Y1YAL0"/>
<evidence type="ECO:0000256" key="8">
    <source>
        <dbReference type="ARBA" id="ARBA00023101"/>
    </source>
</evidence>
<dbReference type="GO" id="GO:0046872">
    <property type="term" value="F:metal ion binding"/>
    <property type="evidence" value="ECO:0007669"/>
    <property type="project" value="UniProtKB-KW"/>
</dbReference>
<sequence length="596" mass="65703">MRITHLTAASLLSSLGHASPLSQMSRFLEIETRQSPGSYFAITGATGGVYPRLEIRELEKTGEMWNLYLLAMISFQGTNQDDIASYYQIAGIHGMPWVPWDGVAGSINDDKNTNQLGYCPHANLLFGTWHRPYLALFEQQLQKHATNIANQFASPAKSTYQAAAIKLRIPFWDWAKALPTSEPVLPTAVTSEKISVTFPNGTKASVDNPLFDYNFHPLDHSQINGTGCPVTGTQNGPVGGLPEVCDNDLMTVRNGVNASDHPGLDKKLRNILPSQRTGVYAILSQWQHFDSFSNQGNCGPGGGAGTLEAVHNPIHTQMWPGHMSPASVAAFDPIFWMHHANVDRQMALYQVVFPETYVEQCPADTPTYSINRGDLLDANSPLTPFHKNAKGDWWTSANSRNTRDMGYTYPELASNPSNSTLVKQIKTLYGPATGFAAKYKRQNHLPSRSTKQTRYLAKVEFPVYGLNAGAPYNVLMFLGNVSSDSKTWLGSEAFVGLASSLGGVNMRSEMVATATVDLNDKIEKKIGSKELTVEGTVEYLRANLRWRMELGENEIPKKEVEGIKVVLISTEVEVAEKDDVFDRWVGGFVEHGEVDI</sequence>
<dbReference type="PROSITE" id="PS00498">
    <property type="entry name" value="TYROSINASE_2"/>
    <property type="match status" value="1"/>
</dbReference>
<dbReference type="PANTHER" id="PTHR11474">
    <property type="entry name" value="TYROSINASE FAMILY MEMBER"/>
    <property type="match status" value="1"/>
</dbReference>
<dbReference type="GO" id="GO:0004503">
    <property type="term" value="F:tyrosinase activity"/>
    <property type="evidence" value="ECO:0007669"/>
    <property type="project" value="UniProtKB-EC"/>
</dbReference>
<feature type="domain" description="Tyrosinase copper-binding" evidence="12">
    <location>
        <begin position="332"/>
        <end position="343"/>
    </location>
</feature>
<keyword evidence="4" id="KW-0479">Metal-binding</keyword>
<dbReference type="InterPro" id="IPR041640">
    <property type="entry name" value="Tyrosinase_C"/>
</dbReference>
<evidence type="ECO:0000256" key="3">
    <source>
        <dbReference type="ARBA" id="ARBA00011906"/>
    </source>
</evidence>
<keyword evidence="6" id="KW-0186">Copper</keyword>
<feature type="chain" id="PRO_5012621145" description="tyrosinase" evidence="11">
    <location>
        <begin position="19"/>
        <end position="596"/>
    </location>
</feature>
<comment type="cofactor">
    <cofactor evidence="1">
        <name>Cu(2+)</name>
        <dbReference type="ChEBI" id="CHEBI:29036"/>
    </cofactor>
</comment>
<protein>
    <recommendedName>
        <fullName evidence="3">tyrosinase</fullName>
        <ecNumber evidence="3">1.14.18.1</ecNumber>
    </recommendedName>
</protein>
<evidence type="ECO:0000313" key="13">
    <source>
        <dbReference type="EMBL" id="ORX94962.1"/>
    </source>
</evidence>
<evidence type="ECO:0000313" key="14">
    <source>
        <dbReference type="Proteomes" id="UP000193144"/>
    </source>
</evidence>
<organism evidence="13 14">
    <name type="scientific">Clohesyomyces aquaticus</name>
    <dbReference type="NCBI Taxonomy" id="1231657"/>
    <lineage>
        <taxon>Eukaryota</taxon>
        <taxon>Fungi</taxon>
        <taxon>Dikarya</taxon>
        <taxon>Ascomycota</taxon>
        <taxon>Pezizomycotina</taxon>
        <taxon>Dothideomycetes</taxon>
        <taxon>Pleosporomycetidae</taxon>
        <taxon>Pleosporales</taxon>
        <taxon>Lindgomycetaceae</taxon>
        <taxon>Clohesyomyces</taxon>
    </lineage>
</organism>
<dbReference type="Pfam" id="PF18132">
    <property type="entry name" value="Tyrosinase_C"/>
    <property type="match status" value="1"/>
</dbReference>
<keyword evidence="8" id="KW-0470">Melanin biosynthesis</keyword>
<comment type="caution">
    <text evidence="13">The sequence shown here is derived from an EMBL/GenBank/DDBJ whole genome shotgun (WGS) entry which is preliminary data.</text>
</comment>
<evidence type="ECO:0000256" key="9">
    <source>
        <dbReference type="ARBA" id="ARBA00048233"/>
    </source>
</evidence>
<evidence type="ECO:0000256" key="4">
    <source>
        <dbReference type="ARBA" id="ARBA00022723"/>
    </source>
</evidence>
<evidence type="ECO:0000256" key="6">
    <source>
        <dbReference type="ARBA" id="ARBA00023008"/>
    </source>
</evidence>
<comment type="catalytic activity">
    <reaction evidence="10">
        <text>L-tyrosine + O2 = L-dopaquinone + H2O</text>
        <dbReference type="Rhea" id="RHEA:18117"/>
        <dbReference type="ChEBI" id="CHEBI:15377"/>
        <dbReference type="ChEBI" id="CHEBI:15379"/>
        <dbReference type="ChEBI" id="CHEBI:57924"/>
        <dbReference type="ChEBI" id="CHEBI:58315"/>
        <dbReference type="EC" id="1.14.18.1"/>
    </reaction>
</comment>
<dbReference type="InterPro" id="IPR002227">
    <property type="entry name" value="Tyrosinase_Cu-bd"/>
</dbReference>
<dbReference type="Proteomes" id="UP000193144">
    <property type="component" value="Unassembled WGS sequence"/>
</dbReference>
<dbReference type="Pfam" id="PF00264">
    <property type="entry name" value="Tyrosinase"/>
    <property type="match status" value="1"/>
</dbReference>
<dbReference type="AlphaFoldDB" id="A0A1Y1YAL0"/>
<dbReference type="InterPro" id="IPR050316">
    <property type="entry name" value="Tyrosinase/Hemocyanin"/>
</dbReference>
<keyword evidence="11" id="KW-0732">Signal</keyword>
<dbReference type="OrthoDB" id="6132182at2759"/>